<dbReference type="AlphaFoldDB" id="A0A923MBC0"/>
<keyword evidence="8" id="KW-0626">Porin</keyword>
<dbReference type="InterPro" id="IPR050298">
    <property type="entry name" value="Gram-neg_bact_OMP"/>
</dbReference>
<proteinExistence type="predicted"/>
<dbReference type="RefSeq" id="WP_187082712.1">
    <property type="nucleotide sequence ID" value="NZ_JACORU010000006.1"/>
</dbReference>
<evidence type="ECO:0000256" key="12">
    <source>
        <dbReference type="SAM" id="SignalP"/>
    </source>
</evidence>
<evidence type="ECO:0000256" key="6">
    <source>
        <dbReference type="ARBA" id="ARBA00022729"/>
    </source>
</evidence>
<evidence type="ECO:0000256" key="11">
    <source>
        <dbReference type="SAM" id="MobiDB-lite"/>
    </source>
</evidence>
<keyword evidence="10" id="KW-0998">Cell outer membrane</keyword>
<evidence type="ECO:0000256" key="1">
    <source>
        <dbReference type="ARBA" id="ARBA00004571"/>
    </source>
</evidence>
<keyword evidence="4" id="KW-1134">Transmembrane beta strand</keyword>
<evidence type="ECO:0000256" key="4">
    <source>
        <dbReference type="ARBA" id="ARBA00022452"/>
    </source>
</evidence>
<feature type="signal peptide" evidence="12">
    <location>
        <begin position="1"/>
        <end position="19"/>
    </location>
</feature>
<dbReference type="Gene3D" id="2.40.160.10">
    <property type="entry name" value="Porin"/>
    <property type="match status" value="1"/>
</dbReference>
<feature type="domain" description="Porin" evidence="13">
    <location>
        <begin position="7"/>
        <end position="332"/>
    </location>
</feature>
<feature type="compositionally biased region" description="Basic and acidic residues" evidence="11">
    <location>
        <begin position="352"/>
        <end position="362"/>
    </location>
</feature>
<dbReference type="PANTHER" id="PTHR34501">
    <property type="entry name" value="PROTEIN YDDL-RELATED"/>
    <property type="match status" value="1"/>
</dbReference>
<dbReference type="InterPro" id="IPR033900">
    <property type="entry name" value="Gram_neg_porin_domain"/>
</dbReference>
<dbReference type="EMBL" id="JACORU010000006">
    <property type="protein sequence ID" value="MBC5766243.1"/>
    <property type="molecule type" value="Genomic_DNA"/>
</dbReference>
<reference evidence="14" key="1">
    <citation type="submission" date="2020-08" db="EMBL/GenBank/DDBJ databases">
        <title>Ramlibacter sp. GTP1 16S ribosomal RNA gene genome sequencing and assembly.</title>
        <authorList>
            <person name="Kang M."/>
        </authorList>
    </citation>
    <scope>NUCLEOTIDE SEQUENCE</scope>
    <source>
        <strain evidence="14">GTP1</strain>
    </source>
</reference>
<feature type="chain" id="PRO_5036909999" evidence="12">
    <location>
        <begin position="20"/>
        <end position="362"/>
    </location>
</feature>
<keyword evidence="5" id="KW-0812">Transmembrane</keyword>
<sequence>MLTRAHVAALACLPAAALAQGSVSLFGIVDVNLLYGRGTIASRTQLAPGGSEGPRIGISGAEDLGQGYRAVFWAEGDVFPDSGRGVATNPNNQAVPGAIGAEGAQGFNFNRLVYVGLQAPWGRFRVGRDYTPTFAVHALYDPAGAGGLLGSQSAYSSLTVGGHPGGVRVSNSFAVAFGELRSGPLLHASFAMGENARDGSATARDGGYHGIRLAYTVSPVDVAFGWGRHKLASVGDLAETIFGARFEFGALNVWMLHVRDRTGTANSMRGSMLGATWPTGPWSLRVTASHGAQRNRAGTPVGTALKVGAGGSYSLSKRTSVYANVANTRNSHGAAAMPSGGIGQTAPNHGGHGRELGLRHTF</sequence>
<accession>A0A923MBC0</accession>
<name>A0A923MBC0_9BURK</name>
<protein>
    <submittedName>
        <fullName evidence="14">Porin</fullName>
    </submittedName>
</protein>
<comment type="subcellular location">
    <subcellularLocation>
        <location evidence="1">Cell outer membrane</location>
        <topology evidence="1">Multi-pass membrane protein</topology>
    </subcellularLocation>
</comment>
<keyword evidence="9" id="KW-0472">Membrane</keyword>
<dbReference type="Proteomes" id="UP000596827">
    <property type="component" value="Unassembled WGS sequence"/>
</dbReference>
<keyword evidence="7" id="KW-0406">Ion transport</keyword>
<dbReference type="PANTHER" id="PTHR34501:SF9">
    <property type="entry name" value="MAJOR OUTER MEMBRANE PROTEIN P.IA"/>
    <property type="match status" value="1"/>
</dbReference>
<evidence type="ECO:0000256" key="5">
    <source>
        <dbReference type="ARBA" id="ARBA00022692"/>
    </source>
</evidence>
<dbReference type="CDD" id="cd00342">
    <property type="entry name" value="gram_neg_porins"/>
    <property type="match status" value="1"/>
</dbReference>
<gene>
    <name evidence="14" type="ORF">H8R02_17380</name>
</gene>
<comment type="subunit">
    <text evidence="2">Homotrimer.</text>
</comment>
<keyword evidence="3" id="KW-0813">Transport</keyword>
<evidence type="ECO:0000256" key="2">
    <source>
        <dbReference type="ARBA" id="ARBA00011233"/>
    </source>
</evidence>
<dbReference type="GO" id="GO:0046930">
    <property type="term" value="C:pore complex"/>
    <property type="evidence" value="ECO:0007669"/>
    <property type="project" value="UniProtKB-KW"/>
</dbReference>
<dbReference type="InterPro" id="IPR002299">
    <property type="entry name" value="Porin_Neis"/>
</dbReference>
<evidence type="ECO:0000313" key="14">
    <source>
        <dbReference type="EMBL" id="MBC5766243.1"/>
    </source>
</evidence>
<comment type="caution">
    <text evidence="14">The sequence shown here is derived from an EMBL/GenBank/DDBJ whole genome shotgun (WGS) entry which is preliminary data.</text>
</comment>
<feature type="region of interest" description="Disordered" evidence="11">
    <location>
        <begin position="335"/>
        <end position="362"/>
    </location>
</feature>
<dbReference type="Pfam" id="PF13609">
    <property type="entry name" value="Porin_4"/>
    <property type="match status" value="1"/>
</dbReference>
<dbReference type="GO" id="GO:0006811">
    <property type="term" value="P:monoatomic ion transport"/>
    <property type="evidence" value="ECO:0007669"/>
    <property type="project" value="UniProtKB-KW"/>
</dbReference>
<evidence type="ECO:0000259" key="13">
    <source>
        <dbReference type="Pfam" id="PF13609"/>
    </source>
</evidence>
<dbReference type="InterPro" id="IPR023614">
    <property type="entry name" value="Porin_dom_sf"/>
</dbReference>
<evidence type="ECO:0000256" key="8">
    <source>
        <dbReference type="ARBA" id="ARBA00023114"/>
    </source>
</evidence>
<dbReference type="GO" id="GO:0009279">
    <property type="term" value="C:cell outer membrane"/>
    <property type="evidence" value="ECO:0007669"/>
    <property type="project" value="UniProtKB-SubCell"/>
</dbReference>
<keyword evidence="6 12" id="KW-0732">Signal</keyword>
<keyword evidence="15" id="KW-1185">Reference proteome</keyword>
<evidence type="ECO:0000256" key="7">
    <source>
        <dbReference type="ARBA" id="ARBA00023065"/>
    </source>
</evidence>
<dbReference type="PRINTS" id="PR00184">
    <property type="entry name" value="NEISSPPORIN"/>
</dbReference>
<dbReference type="SUPFAM" id="SSF56935">
    <property type="entry name" value="Porins"/>
    <property type="match status" value="1"/>
</dbReference>
<organism evidence="14 15">
    <name type="scientific">Ramlibacter albus</name>
    <dbReference type="NCBI Taxonomy" id="2079448"/>
    <lineage>
        <taxon>Bacteria</taxon>
        <taxon>Pseudomonadati</taxon>
        <taxon>Pseudomonadota</taxon>
        <taxon>Betaproteobacteria</taxon>
        <taxon>Burkholderiales</taxon>
        <taxon>Comamonadaceae</taxon>
        <taxon>Ramlibacter</taxon>
    </lineage>
</organism>
<evidence type="ECO:0000313" key="15">
    <source>
        <dbReference type="Proteomes" id="UP000596827"/>
    </source>
</evidence>
<dbReference type="GO" id="GO:0015288">
    <property type="term" value="F:porin activity"/>
    <property type="evidence" value="ECO:0007669"/>
    <property type="project" value="UniProtKB-KW"/>
</dbReference>
<evidence type="ECO:0000256" key="9">
    <source>
        <dbReference type="ARBA" id="ARBA00023136"/>
    </source>
</evidence>
<evidence type="ECO:0000256" key="3">
    <source>
        <dbReference type="ARBA" id="ARBA00022448"/>
    </source>
</evidence>
<evidence type="ECO:0000256" key="10">
    <source>
        <dbReference type="ARBA" id="ARBA00023237"/>
    </source>
</evidence>